<dbReference type="Proteomes" id="UP000230249">
    <property type="component" value="Unassembled WGS sequence"/>
</dbReference>
<evidence type="ECO:0000256" key="3">
    <source>
        <dbReference type="ARBA" id="ARBA00022692"/>
    </source>
</evidence>
<proteinExistence type="inferred from homology"/>
<feature type="transmembrane region" description="Helical" evidence="6">
    <location>
        <begin position="374"/>
        <end position="397"/>
    </location>
</feature>
<dbReference type="GO" id="GO:0016020">
    <property type="term" value="C:membrane"/>
    <property type="evidence" value="ECO:0007669"/>
    <property type="project" value="UniProtKB-SubCell"/>
</dbReference>
<feature type="transmembrane region" description="Helical" evidence="6">
    <location>
        <begin position="149"/>
        <end position="169"/>
    </location>
</feature>
<dbReference type="PANTHER" id="PTHR22950:SF683">
    <property type="entry name" value="AMINO ACID TRANSPORTER (EUROFUNG)"/>
    <property type="match status" value="1"/>
</dbReference>
<feature type="transmembrane region" description="Helical" evidence="6">
    <location>
        <begin position="350"/>
        <end position="368"/>
    </location>
</feature>
<organism evidence="8 9">
    <name type="scientific">Candidozyma auris</name>
    <name type="common">Yeast</name>
    <name type="synonym">Candida auris</name>
    <dbReference type="NCBI Taxonomy" id="498019"/>
    <lineage>
        <taxon>Eukaryota</taxon>
        <taxon>Fungi</taxon>
        <taxon>Dikarya</taxon>
        <taxon>Ascomycota</taxon>
        <taxon>Saccharomycotina</taxon>
        <taxon>Pichiomycetes</taxon>
        <taxon>Metschnikowiaceae</taxon>
        <taxon>Candidozyma</taxon>
    </lineage>
</organism>
<feature type="transmembrane region" description="Helical" evidence="6">
    <location>
        <begin position="121"/>
        <end position="142"/>
    </location>
</feature>
<dbReference type="AlphaFoldDB" id="A0AAW0VHM6"/>
<dbReference type="Gene3D" id="1.20.1740.10">
    <property type="entry name" value="Amino acid/polyamine transporter I"/>
    <property type="match status" value="1"/>
</dbReference>
<evidence type="ECO:0000259" key="7">
    <source>
        <dbReference type="Pfam" id="PF01490"/>
    </source>
</evidence>
<protein>
    <recommendedName>
        <fullName evidence="7">Amino acid transporter transmembrane domain-containing protein</fullName>
    </recommendedName>
</protein>
<comment type="subcellular location">
    <subcellularLocation>
        <location evidence="1">Membrane</location>
        <topology evidence="1">Multi-pass membrane protein</topology>
    </subcellularLocation>
</comment>
<reference evidence="8 9" key="2">
    <citation type="journal article" date="2018" name="Nat. Commun.">
        <title>Genomic insights into multidrug-resistance, mating and virulence in Candida auris and related emerging species.</title>
        <authorList>
            <person name="Munoz J.F."/>
            <person name="Gade L."/>
            <person name="Chow N.A."/>
            <person name="Loparev V.N."/>
            <person name="Juieng P."/>
            <person name="Berkow E.L."/>
            <person name="Farrer R.A."/>
            <person name="Litvintseva A.P."/>
            <person name="Cuomo C.A."/>
        </authorList>
    </citation>
    <scope>GENOME REANNOTATION</scope>
    <source>
        <strain evidence="8 9">B8441</strain>
    </source>
</reference>
<keyword evidence="5 6" id="KW-0472">Membrane</keyword>
<keyword evidence="9" id="KW-1185">Reference proteome</keyword>
<comment type="similarity">
    <text evidence="2">Belongs to the amino acid/polyamine transporter 2 family.</text>
</comment>
<name>A0AAW0VHM6_CANAR</name>
<keyword evidence="4 6" id="KW-1133">Transmembrane helix</keyword>
<evidence type="ECO:0000256" key="6">
    <source>
        <dbReference type="SAM" id="Phobius"/>
    </source>
</evidence>
<gene>
    <name evidence="8" type="ORF">B9J08_00012</name>
</gene>
<feature type="transmembrane region" description="Helical" evidence="6">
    <location>
        <begin position="175"/>
        <end position="199"/>
    </location>
</feature>
<feature type="transmembrane region" description="Helical" evidence="6">
    <location>
        <begin position="64"/>
        <end position="85"/>
    </location>
</feature>
<evidence type="ECO:0000256" key="5">
    <source>
        <dbReference type="ARBA" id="ARBA00023136"/>
    </source>
</evidence>
<feature type="transmembrane region" description="Helical" evidence="6">
    <location>
        <begin position="262"/>
        <end position="284"/>
    </location>
</feature>
<accession>A0AAW0VHM6</accession>
<evidence type="ECO:0000256" key="1">
    <source>
        <dbReference type="ARBA" id="ARBA00004141"/>
    </source>
</evidence>
<keyword evidence="3 6" id="KW-0812">Transmembrane</keyword>
<evidence type="ECO:0000313" key="8">
    <source>
        <dbReference type="EMBL" id="KAK8441700.1"/>
    </source>
</evidence>
<dbReference type="Pfam" id="PF01490">
    <property type="entry name" value="Aa_trans"/>
    <property type="match status" value="1"/>
</dbReference>
<evidence type="ECO:0000256" key="2">
    <source>
        <dbReference type="ARBA" id="ARBA00008066"/>
    </source>
</evidence>
<sequence>MSEKKDPTSEDSPSLLEDLQIEDQNVFKITDKGPDFRGLTCFGAAALVVKTQFGLGILGLPHTFYILGVIPGLISLITLCILTTWSGVVVGHFRLRHPHTYSIGDAAEILFGPAGREFMGAAFWLFYTLAYGATVLTVSIAFNAITSHAACTTVWTAVGAIISLILGTATRTLKVMSWMGVAAIVSLFVSVWIVAIACLTQDTPSAAPKNEAIEKGIAAVATGKSYAAVASAVATQLAGLSGTASFFTIHTEMRDQRQYNKALYLGQGFVAFNYIIITCIVYAKVGKYVTSPALGSAGPLIKKICYGIALPGLIFSCFFLAHLAGKYCLVRILRGTRHLQMNTPTHWTTWISMMLLAIVFGFVIASAIPFFGDLVALIAALFGTTFSLIIPGFIAVYNLGSNVKREGDGTLWWFSGCIKAWKKNRWSVINTLTAALSVSLGAYILVTGTYGSVQSIIDGYRNGTVSHAFACEDNSG</sequence>
<dbReference type="PANTHER" id="PTHR22950">
    <property type="entry name" value="AMINO ACID TRANSPORTER"/>
    <property type="match status" value="1"/>
</dbReference>
<dbReference type="InterPro" id="IPR013057">
    <property type="entry name" value="AA_transpt_TM"/>
</dbReference>
<evidence type="ECO:0000256" key="4">
    <source>
        <dbReference type="ARBA" id="ARBA00022989"/>
    </source>
</evidence>
<dbReference type="GO" id="GO:0015179">
    <property type="term" value="F:L-amino acid transmembrane transporter activity"/>
    <property type="evidence" value="ECO:0007669"/>
    <property type="project" value="TreeGrafter"/>
</dbReference>
<reference evidence="8 9" key="1">
    <citation type="journal article" date="2017" name="Clin. Infect. Dis.">
        <title>Simultaneous emergence of multidrug-resistant Candida auris on 3 continents confirmed by whole-genome sequencing and epidemiological analyses.</title>
        <authorList>
            <person name="Lockhart S.R."/>
            <person name="Etienne K.A."/>
            <person name="Vallabhaneni S."/>
            <person name="Farooqi J."/>
            <person name="Chowdhary A."/>
            <person name="Govender N.P."/>
            <person name="Colombo A.L."/>
            <person name="Calvo B."/>
            <person name="Cuomo C.A."/>
            <person name="Desjardins C.A."/>
            <person name="Berkow E.L."/>
            <person name="Castanheira M."/>
            <person name="Magobo R.E."/>
            <person name="Jabeen K."/>
            <person name="Asghar R.J."/>
            <person name="Meis J.F."/>
            <person name="Jackson B."/>
            <person name="Chiller T."/>
            <person name="Litvintseva A.P."/>
        </authorList>
    </citation>
    <scope>NUCLEOTIDE SEQUENCE [LARGE SCALE GENOMIC DNA]</scope>
    <source>
        <strain evidence="8 9">B8441</strain>
    </source>
</reference>
<feature type="transmembrane region" description="Helical" evidence="6">
    <location>
        <begin position="304"/>
        <end position="329"/>
    </location>
</feature>
<dbReference type="EMBL" id="PEKT03000001">
    <property type="protein sequence ID" value="KAK8441700.1"/>
    <property type="molecule type" value="Genomic_DNA"/>
</dbReference>
<comment type="caution">
    <text evidence="8">The sequence shown here is derived from an EMBL/GenBank/DDBJ whole genome shotgun (WGS) entry which is preliminary data.</text>
</comment>
<feature type="domain" description="Amino acid transporter transmembrane" evidence="7">
    <location>
        <begin position="40"/>
        <end position="404"/>
    </location>
</feature>
<feature type="transmembrane region" description="Helical" evidence="6">
    <location>
        <begin position="428"/>
        <end position="446"/>
    </location>
</feature>
<evidence type="ECO:0000313" key="9">
    <source>
        <dbReference type="Proteomes" id="UP000230249"/>
    </source>
</evidence>